<protein>
    <submittedName>
        <fullName evidence="1">Uncharacterized protein</fullName>
    </submittedName>
</protein>
<sequence>MEGAAEIDRQHPRPVGLCDLQRVGELAHSGGIHQHIGAPGLGLQH</sequence>
<evidence type="ECO:0000313" key="1">
    <source>
        <dbReference type="EMBL" id="EAU48596.1"/>
    </source>
</evidence>
<dbReference type="AlphaFoldDB" id="Q0FWF6"/>
<keyword evidence="2" id="KW-1185">Reference proteome</keyword>
<comment type="caution">
    <text evidence="1">The sequence shown here is derived from an EMBL/GenBank/DDBJ whole genome shotgun (WGS) entry which is preliminary data.</text>
</comment>
<accession>Q0FWF6</accession>
<gene>
    <name evidence="1" type="ORF">R2601_03448</name>
</gene>
<dbReference type="STRING" id="314265.R2601_03448"/>
<dbReference type="Proteomes" id="UP000006230">
    <property type="component" value="Unassembled WGS sequence"/>
</dbReference>
<proteinExistence type="predicted"/>
<organism evidence="1 2">
    <name type="scientific">Salipiger bermudensis (strain DSM 26914 / JCM 13377 / KCTC 12554 / HTCC2601)</name>
    <name type="common">Pelagibaca bermudensis</name>
    <dbReference type="NCBI Taxonomy" id="314265"/>
    <lineage>
        <taxon>Bacteria</taxon>
        <taxon>Pseudomonadati</taxon>
        <taxon>Pseudomonadota</taxon>
        <taxon>Alphaproteobacteria</taxon>
        <taxon>Rhodobacterales</taxon>
        <taxon>Roseobacteraceae</taxon>
        <taxon>Salipiger</taxon>
    </lineage>
</organism>
<reference evidence="1 2" key="1">
    <citation type="journal article" date="2010" name="J. Bacteriol.">
        <title>Genome sequences of Pelagibaca bermudensis HTCC2601T and Maritimibacter alkaliphilus HTCC2654T, the type strains of two marine Roseobacter genera.</title>
        <authorList>
            <person name="Thrash J.C."/>
            <person name="Cho J.C."/>
            <person name="Ferriera S."/>
            <person name="Johnson J."/>
            <person name="Vergin K.L."/>
            <person name="Giovannoni S.J."/>
        </authorList>
    </citation>
    <scope>NUCLEOTIDE SEQUENCE [LARGE SCALE GENOMIC DNA]</scope>
    <source>
        <strain evidence="2">DSM 26914 / JCM 13377 / KCTC 12554 / HTCC2601</strain>
    </source>
</reference>
<dbReference type="HOGENOM" id="CLU_3203164_0_0_5"/>
<evidence type="ECO:0000313" key="2">
    <source>
        <dbReference type="Proteomes" id="UP000006230"/>
    </source>
</evidence>
<dbReference type="EMBL" id="AATQ01000001">
    <property type="protein sequence ID" value="EAU48596.1"/>
    <property type="molecule type" value="Genomic_DNA"/>
</dbReference>
<name>Q0FWF6_SALBH</name>